<evidence type="ECO:0000259" key="6">
    <source>
        <dbReference type="Pfam" id="PF03717"/>
    </source>
</evidence>
<dbReference type="Gene3D" id="3.30.450.330">
    <property type="match status" value="1"/>
</dbReference>
<dbReference type="KEGG" id="pbu:L21SP3_01711"/>
<gene>
    <name evidence="7" type="primary">penA</name>
    <name evidence="7" type="ORF">L21SP3_01711</name>
</gene>
<dbReference type="InterPro" id="IPR036138">
    <property type="entry name" value="PBP_dimer_sf"/>
</dbReference>
<dbReference type="GO" id="GO:0008658">
    <property type="term" value="F:penicillin binding"/>
    <property type="evidence" value="ECO:0007669"/>
    <property type="project" value="InterPro"/>
</dbReference>
<dbReference type="PANTHER" id="PTHR30627">
    <property type="entry name" value="PEPTIDOGLYCAN D,D-TRANSPEPTIDASE"/>
    <property type="match status" value="1"/>
</dbReference>
<keyword evidence="8" id="KW-1185">Reference proteome</keyword>
<evidence type="ECO:0000313" key="8">
    <source>
        <dbReference type="Proteomes" id="UP000188273"/>
    </source>
</evidence>
<keyword evidence="2" id="KW-0645">Protease</keyword>
<evidence type="ECO:0000313" key="7">
    <source>
        <dbReference type="EMBL" id="AQQ09890.1"/>
    </source>
</evidence>
<feature type="signal peptide" evidence="4">
    <location>
        <begin position="1"/>
        <end position="23"/>
    </location>
</feature>
<dbReference type="PROSITE" id="PS51257">
    <property type="entry name" value="PROKAR_LIPOPROTEIN"/>
    <property type="match status" value="1"/>
</dbReference>
<dbReference type="STRING" id="1940790.L21SP3_01711"/>
<dbReference type="GO" id="GO:0005886">
    <property type="term" value="C:plasma membrane"/>
    <property type="evidence" value="ECO:0007669"/>
    <property type="project" value="TreeGrafter"/>
</dbReference>
<feature type="chain" id="PRO_5012681830" evidence="4">
    <location>
        <begin position="24"/>
        <end position="603"/>
    </location>
</feature>
<comment type="subcellular location">
    <subcellularLocation>
        <location evidence="1">Membrane</location>
    </subcellularLocation>
</comment>
<dbReference type="Gene3D" id="3.40.710.10">
    <property type="entry name" value="DD-peptidase/beta-lactamase superfamily"/>
    <property type="match status" value="1"/>
</dbReference>
<dbReference type="Proteomes" id="UP000188273">
    <property type="component" value="Chromosome"/>
</dbReference>
<keyword evidence="4" id="KW-0732">Signal</keyword>
<evidence type="ECO:0000256" key="1">
    <source>
        <dbReference type="ARBA" id="ARBA00004370"/>
    </source>
</evidence>
<keyword evidence="2" id="KW-0121">Carboxypeptidase</keyword>
<dbReference type="EMBL" id="CP019633">
    <property type="protein sequence ID" value="AQQ09890.1"/>
    <property type="molecule type" value="Genomic_DNA"/>
</dbReference>
<dbReference type="GO" id="GO:0004180">
    <property type="term" value="F:carboxypeptidase activity"/>
    <property type="evidence" value="ECO:0007669"/>
    <property type="project" value="UniProtKB-KW"/>
</dbReference>
<evidence type="ECO:0000256" key="4">
    <source>
        <dbReference type="SAM" id="SignalP"/>
    </source>
</evidence>
<evidence type="ECO:0000256" key="2">
    <source>
        <dbReference type="ARBA" id="ARBA00022645"/>
    </source>
</evidence>
<dbReference type="Gene3D" id="3.90.1310.10">
    <property type="entry name" value="Penicillin-binding protein 2a (Domain 2)"/>
    <property type="match status" value="1"/>
</dbReference>
<feature type="domain" description="Penicillin-binding protein transpeptidase" evidence="5">
    <location>
        <begin position="268"/>
        <end position="586"/>
    </location>
</feature>
<feature type="domain" description="Penicillin-binding protein dimerisation" evidence="6">
    <location>
        <begin position="53"/>
        <end position="226"/>
    </location>
</feature>
<dbReference type="AlphaFoldDB" id="A0A1Q2HR65"/>
<dbReference type="PANTHER" id="PTHR30627:SF1">
    <property type="entry name" value="PEPTIDOGLYCAN D,D-TRANSPEPTIDASE FTSI"/>
    <property type="match status" value="1"/>
</dbReference>
<dbReference type="GO" id="GO:0071555">
    <property type="term" value="P:cell wall organization"/>
    <property type="evidence" value="ECO:0007669"/>
    <property type="project" value="TreeGrafter"/>
</dbReference>
<dbReference type="RefSeq" id="WP_077540607.1">
    <property type="nucleotide sequence ID" value="NZ_CP019633.1"/>
</dbReference>
<dbReference type="Pfam" id="PF00905">
    <property type="entry name" value="Transpeptidase"/>
    <property type="match status" value="1"/>
</dbReference>
<dbReference type="Pfam" id="PF03717">
    <property type="entry name" value="PBP_dimer"/>
    <property type="match status" value="1"/>
</dbReference>
<evidence type="ECO:0000259" key="5">
    <source>
        <dbReference type="Pfam" id="PF00905"/>
    </source>
</evidence>
<proteinExistence type="predicted"/>
<dbReference type="OrthoDB" id="9770103at2"/>
<dbReference type="InterPro" id="IPR050515">
    <property type="entry name" value="Beta-lactam/transpept"/>
</dbReference>
<keyword evidence="3" id="KW-0472">Membrane</keyword>
<evidence type="ECO:0000256" key="3">
    <source>
        <dbReference type="ARBA" id="ARBA00023136"/>
    </source>
</evidence>
<keyword evidence="2" id="KW-0378">Hydrolase</keyword>
<accession>A0A1Q2HR65</accession>
<dbReference type="SUPFAM" id="SSF56601">
    <property type="entry name" value="beta-lactamase/transpeptidase-like"/>
    <property type="match status" value="1"/>
</dbReference>
<dbReference type="InterPro" id="IPR001460">
    <property type="entry name" value="PCN-bd_Tpept"/>
</dbReference>
<name>A0A1Q2HR65_9BACT</name>
<protein>
    <submittedName>
        <fullName evidence="7">Penicillin-binding protein 2</fullName>
    </submittedName>
</protein>
<dbReference type="InterPro" id="IPR005311">
    <property type="entry name" value="PBP_dimer"/>
</dbReference>
<reference evidence="8" key="1">
    <citation type="submission" date="2017-02" db="EMBL/GenBank/DDBJ databases">
        <title>Comparative genomics and description of representatives of a novel lineage of planctomycetes thriving in anoxic sediments.</title>
        <authorList>
            <person name="Spring S."/>
            <person name="Bunk B."/>
            <person name="Sproer C."/>
            <person name="Klenk H.-P."/>
        </authorList>
    </citation>
    <scope>NUCLEOTIDE SEQUENCE [LARGE SCALE GENOMIC DNA]</scope>
    <source>
        <strain evidence="8">L21-RPul-D3</strain>
    </source>
</reference>
<dbReference type="SUPFAM" id="SSF56519">
    <property type="entry name" value="Penicillin binding protein dimerisation domain"/>
    <property type="match status" value="1"/>
</dbReference>
<dbReference type="InterPro" id="IPR012338">
    <property type="entry name" value="Beta-lactam/transpept-like"/>
</dbReference>
<sequence length="603" mass="67429" precursor="true">MKKNNHRMNLIFALILAAACAAAVKCVMIVSEHRPAFEKRLDAFELTVNKRTRRGVIVDARGNLLAVSKLKEDVFIDGEAMLSPYKNESRRHYTARYETIAKLEELLGLPDCSIEKKIYNTPKDRYRHIVVKEGISQQQRTKFDKLFEYRWDENSDEITRSRLYGTGIDYRWQREYPMGRLFCHTVGYAGQQKAGSEGLERYYFDLLSGEKGEQKFLVDSGRRPVSRLSGSRGAKNGKSIILNLDSVIQMFAREAIEKRCKKFKAESGFAIVMNPQTGGVMAMANYPNYDPENLEESEPSSRRNRAITDLFEPGSVVKPLIMAGAVDMNAVSKGRIIDCEDGMFYRRGSGRIKEYNYHRYGNLSLKEILVNSSNIGMAKIGLILGKEGLYECLEKIGFTYKTDIDLPGERSPEIRSLDKWTGYSVTRIPFGQEIGITGIQILRGYCAAANGGRSVRPYLAKAVIDNDGNTVQQLGADFERYGKIFSKDTCDFIMDALAGVVNSEDGTGKNAAMEEYTVFGKTGTANIYDPATGQYSNKHYTASFVGGAPFEEPRALVLVSIRKPDRSLGMGYSGGRVSAPVVKEILGKTLDYLNVPPENTAEE</sequence>
<organism evidence="7 8">
    <name type="scientific">Sedimentisphaera cyanobacteriorum</name>
    <dbReference type="NCBI Taxonomy" id="1940790"/>
    <lineage>
        <taxon>Bacteria</taxon>
        <taxon>Pseudomonadati</taxon>
        <taxon>Planctomycetota</taxon>
        <taxon>Phycisphaerae</taxon>
        <taxon>Sedimentisphaerales</taxon>
        <taxon>Sedimentisphaeraceae</taxon>
        <taxon>Sedimentisphaera</taxon>
    </lineage>
</organism>